<comment type="caution">
    <text evidence="2">The sequence shown here is derived from an EMBL/GenBank/DDBJ whole genome shotgun (WGS) entry which is preliminary data.</text>
</comment>
<evidence type="ECO:0000256" key="1">
    <source>
        <dbReference type="SAM" id="Coils"/>
    </source>
</evidence>
<organism evidence="2 3">
    <name type="scientific">Chryseomicrobium palamuruense</name>
    <dbReference type="NCBI Taxonomy" id="682973"/>
    <lineage>
        <taxon>Bacteria</taxon>
        <taxon>Bacillati</taxon>
        <taxon>Bacillota</taxon>
        <taxon>Bacilli</taxon>
        <taxon>Bacillales</taxon>
        <taxon>Caryophanaceae</taxon>
        <taxon>Chryseomicrobium</taxon>
    </lineage>
</organism>
<sequence length="201" mass="23413">MTKTRQDAWQEEADIQLADIVLRHIREGSTQLNAFEEAGNKMKRTAAACGFRWNAVVRHQFEEQVEEAKEARKEKLKLMGKASRAANLRYLTQSTEEENRSFPLSSLSLDIVIAYLARLQRSEGSNTRVEQLHQLTAKRADELEQRLQAAERENFLLRQEREEFMVMMDRARQLVALGQELPDRTQFQMEHNGNLVRVEQI</sequence>
<protein>
    <submittedName>
        <fullName evidence="2">RsfA family transcriptional regulator</fullName>
    </submittedName>
</protein>
<reference evidence="3" key="1">
    <citation type="journal article" date="2019" name="Int. J. Syst. Evol. Microbiol.">
        <title>The Global Catalogue of Microorganisms (GCM) 10K type strain sequencing project: providing services to taxonomists for standard genome sequencing and annotation.</title>
        <authorList>
            <consortium name="The Broad Institute Genomics Platform"/>
            <consortium name="The Broad Institute Genome Sequencing Center for Infectious Disease"/>
            <person name="Wu L."/>
            <person name="Ma J."/>
        </authorList>
    </citation>
    <scope>NUCLEOTIDE SEQUENCE [LARGE SCALE GENOMIC DNA]</scope>
    <source>
        <strain evidence="3">CCUG 50353</strain>
    </source>
</reference>
<keyword evidence="1" id="KW-0175">Coiled coil</keyword>
<evidence type="ECO:0000313" key="2">
    <source>
        <dbReference type="EMBL" id="MFC4354077.1"/>
    </source>
</evidence>
<keyword evidence="3" id="KW-1185">Reference proteome</keyword>
<gene>
    <name evidence="2" type="ORF">ACFO0S_03210</name>
</gene>
<dbReference type="PANTHER" id="PTHR41302">
    <property type="entry name" value="PRESPORE-SPECIFIC TRANSCRIPTIONAL REGULATOR RSFA-RELATED"/>
    <property type="match status" value="1"/>
</dbReference>
<dbReference type="EMBL" id="JBHSEF010000009">
    <property type="protein sequence ID" value="MFC4354077.1"/>
    <property type="molecule type" value="Genomic_DNA"/>
</dbReference>
<accession>A0ABV8US06</accession>
<name>A0ABV8US06_9BACL</name>
<evidence type="ECO:0000313" key="3">
    <source>
        <dbReference type="Proteomes" id="UP001595733"/>
    </source>
</evidence>
<proteinExistence type="predicted"/>
<dbReference type="Proteomes" id="UP001595733">
    <property type="component" value="Unassembled WGS sequence"/>
</dbReference>
<dbReference type="PANTHER" id="PTHR41302:SF2">
    <property type="entry name" value="PRESPORE SPECIFIC TRANSCRIPTIONAL ACTIVATOR RSFA"/>
    <property type="match status" value="1"/>
</dbReference>
<dbReference type="InterPro" id="IPR014243">
    <property type="entry name" value="RsfA-like"/>
</dbReference>
<feature type="coiled-coil region" evidence="1">
    <location>
        <begin position="133"/>
        <end position="160"/>
    </location>
</feature>
<dbReference type="RefSeq" id="WP_378140112.1">
    <property type="nucleotide sequence ID" value="NZ_JBHSEF010000009.1"/>
</dbReference>